<keyword evidence="4" id="KW-1185">Reference proteome</keyword>
<dbReference type="Proteomes" id="UP001152523">
    <property type="component" value="Unassembled WGS sequence"/>
</dbReference>
<evidence type="ECO:0000313" key="3">
    <source>
        <dbReference type="EMBL" id="CAH9109863.1"/>
    </source>
</evidence>
<dbReference type="PANTHER" id="PTHR45749">
    <property type="match status" value="1"/>
</dbReference>
<dbReference type="EMBL" id="CAMAPF010000158">
    <property type="protein sequence ID" value="CAH9109861.1"/>
    <property type="molecule type" value="Genomic_DNA"/>
</dbReference>
<feature type="domain" description="TTF-type" evidence="1">
    <location>
        <begin position="165"/>
        <end position="250"/>
    </location>
</feature>
<organism evidence="3 4">
    <name type="scientific">Cuscuta epithymum</name>
    <dbReference type="NCBI Taxonomy" id="186058"/>
    <lineage>
        <taxon>Eukaryota</taxon>
        <taxon>Viridiplantae</taxon>
        <taxon>Streptophyta</taxon>
        <taxon>Embryophyta</taxon>
        <taxon>Tracheophyta</taxon>
        <taxon>Spermatophyta</taxon>
        <taxon>Magnoliopsida</taxon>
        <taxon>eudicotyledons</taxon>
        <taxon>Gunneridae</taxon>
        <taxon>Pentapetalae</taxon>
        <taxon>asterids</taxon>
        <taxon>lamiids</taxon>
        <taxon>Solanales</taxon>
        <taxon>Convolvulaceae</taxon>
        <taxon>Cuscuteae</taxon>
        <taxon>Cuscuta</taxon>
        <taxon>Cuscuta subgen. Cuscuta</taxon>
    </lineage>
</organism>
<evidence type="ECO:0000313" key="4">
    <source>
        <dbReference type="Proteomes" id="UP001152523"/>
    </source>
</evidence>
<feature type="non-terminal residue" evidence="3">
    <location>
        <position position="367"/>
    </location>
</feature>
<reference evidence="3" key="1">
    <citation type="submission" date="2022-07" db="EMBL/GenBank/DDBJ databases">
        <authorList>
            <person name="Macas J."/>
            <person name="Novak P."/>
            <person name="Neumann P."/>
        </authorList>
    </citation>
    <scope>NUCLEOTIDE SEQUENCE</scope>
</reference>
<name>A0AAV0DU38_9ASTE</name>
<proteinExistence type="predicted"/>
<evidence type="ECO:0000313" key="2">
    <source>
        <dbReference type="EMBL" id="CAH9109861.1"/>
    </source>
</evidence>
<dbReference type="AlphaFoldDB" id="A0AAV0DU38"/>
<dbReference type="PANTHER" id="PTHR45749:SF35">
    <property type="entry name" value="AC-LIKE TRANSPOSASE-RELATED"/>
    <property type="match status" value="1"/>
</dbReference>
<evidence type="ECO:0000259" key="1">
    <source>
        <dbReference type="SMART" id="SM00597"/>
    </source>
</evidence>
<accession>A0AAV0DU38</accession>
<dbReference type="SMART" id="SM00597">
    <property type="entry name" value="ZnF_TTF"/>
    <property type="match status" value="1"/>
</dbReference>
<sequence>MAPGMRKYESGHDKLLKRRKVEALIKSQAGALDKFIKRDTQVSVENQSFNVDGCDDVIIVNDNVNAGSGNYNDVLVVSDNNKHLENENVNSLENEIPDVGDDINENEGPVNSPELSHMVDIFDPRNWDGLSSKMVDLLVIEGPKRDCSIVKGPKDKFSRRFTANLYTRVLSNGEKCDRDWLVYSKELDKVFCFCCKIFKKGIGRGQLANEGFADWAHIGERLREHEISMEHVKNMATWYDVRLRFAKNQTIDKMAQAQIEKETDHWKKMLLRIIAVVKFLGKHNLAFRGTNEKLYDNNNGNFLGLIELLAEFDPIVQEHVRRITNNDIHSHYLGHTIQNELIFLLGSAIKTEIIKKIKQAKYFSVIL</sequence>
<dbReference type="InterPro" id="IPR006580">
    <property type="entry name" value="Znf_TTF"/>
</dbReference>
<gene>
    <name evidence="2" type="ORF">CEPIT_LOCUS18937</name>
    <name evidence="3" type="ORF">CEPIT_LOCUS18938</name>
</gene>
<comment type="caution">
    <text evidence="3">The sequence shown here is derived from an EMBL/GenBank/DDBJ whole genome shotgun (WGS) entry which is preliminary data.</text>
</comment>
<protein>
    <recommendedName>
        <fullName evidence="1">TTF-type domain-containing protein</fullName>
    </recommendedName>
</protein>
<dbReference type="EMBL" id="CAMAPF010000158">
    <property type="protein sequence ID" value="CAH9109863.1"/>
    <property type="molecule type" value="Genomic_DNA"/>
</dbReference>